<gene>
    <name evidence="1" type="ORF">H8R92_08885</name>
</gene>
<dbReference type="Proteomes" id="UP000662088">
    <property type="component" value="Unassembled WGS sequence"/>
</dbReference>
<keyword evidence="2" id="KW-1185">Reference proteome</keyword>
<sequence>MSFNDYNNEISCCNHFYNYGNDFTAFSNSCFNSLVILFLFFGGGRGPGSFWSPYNQIYGCSGFNSDWCNNTGFTKLGANTPTSLNSLGLSNGNYQP</sequence>
<proteinExistence type="predicted"/>
<evidence type="ECO:0000313" key="2">
    <source>
        <dbReference type="Proteomes" id="UP000662088"/>
    </source>
</evidence>
<accession>A0A8I0A6N2</accession>
<dbReference type="EMBL" id="JACOOQ010000014">
    <property type="protein sequence ID" value="MBC5640529.1"/>
    <property type="molecule type" value="Genomic_DNA"/>
</dbReference>
<comment type="caution">
    <text evidence="1">The sequence shown here is derived from an EMBL/GenBank/DDBJ whole genome shotgun (WGS) entry which is preliminary data.</text>
</comment>
<reference evidence="1" key="1">
    <citation type="submission" date="2020-08" db="EMBL/GenBank/DDBJ databases">
        <title>Genome public.</title>
        <authorList>
            <person name="Liu C."/>
            <person name="Sun Q."/>
        </authorList>
    </citation>
    <scope>NUCLEOTIDE SEQUENCE</scope>
    <source>
        <strain evidence="1">NSJ-42</strain>
    </source>
</reference>
<name>A0A8I0A6N2_9CLOT</name>
<dbReference type="RefSeq" id="WP_186835254.1">
    <property type="nucleotide sequence ID" value="NZ_JACOOQ010000014.1"/>
</dbReference>
<evidence type="ECO:0000313" key="1">
    <source>
        <dbReference type="EMBL" id="MBC5640529.1"/>
    </source>
</evidence>
<protein>
    <submittedName>
        <fullName evidence="1">Uncharacterized protein</fullName>
    </submittedName>
</protein>
<organism evidence="1 2">
    <name type="scientific">Clostridium lentum</name>
    <dbReference type="NCBI Taxonomy" id="2763037"/>
    <lineage>
        <taxon>Bacteria</taxon>
        <taxon>Bacillati</taxon>
        <taxon>Bacillota</taxon>
        <taxon>Clostridia</taxon>
        <taxon>Eubacteriales</taxon>
        <taxon>Clostridiaceae</taxon>
        <taxon>Clostridium</taxon>
    </lineage>
</organism>
<dbReference type="AlphaFoldDB" id="A0A8I0A6N2"/>